<dbReference type="Gramene" id="QL02p037554:mrna">
    <property type="protein sequence ID" value="QL02p037554:mrna"/>
    <property type="gene ID" value="QL02p037554"/>
</dbReference>
<accession>A0A7N2KW49</accession>
<dbReference type="InParanoid" id="A0A7N2KW49"/>
<organism evidence="2 3">
    <name type="scientific">Quercus lobata</name>
    <name type="common">Valley oak</name>
    <dbReference type="NCBI Taxonomy" id="97700"/>
    <lineage>
        <taxon>Eukaryota</taxon>
        <taxon>Viridiplantae</taxon>
        <taxon>Streptophyta</taxon>
        <taxon>Embryophyta</taxon>
        <taxon>Tracheophyta</taxon>
        <taxon>Spermatophyta</taxon>
        <taxon>Magnoliopsida</taxon>
        <taxon>eudicotyledons</taxon>
        <taxon>Gunneridae</taxon>
        <taxon>Pentapetalae</taxon>
        <taxon>rosids</taxon>
        <taxon>fabids</taxon>
        <taxon>Fagales</taxon>
        <taxon>Fagaceae</taxon>
        <taxon>Quercus</taxon>
    </lineage>
</organism>
<reference evidence="3" key="1">
    <citation type="journal article" date="2016" name="G3 (Bethesda)">
        <title>First Draft Assembly and Annotation of the Genome of a California Endemic Oak Quercus lobata Nee (Fagaceae).</title>
        <authorList>
            <person name="Sork V.L."/>
            <person name="Fitz-Gibbon S.T."/>
            <person name="Puiu D."/>
            <person name="Crepeau M."/>
            <person name="Gugger P.F."/>
            <person name="Sherman R."/>
            <person name="Stevens K."/>
            <person name="Langley C.H."/>
            <person name="Pellegrini M."/>
            <person name="Salzberg S.L."/>
        </authorList>
    </citation>
    <scope>NUCLEOTIDE SEQUENCE [LARGE SCALE GENOMIC DNA]</scope>
    <source>
        <strain evidence="3">cv. SW786</strain>
    </source>
</reference>
<proteinExistence type="predicted"/>
<feature type="compositionally biased region" description="Low complexity" evidence="1">
    <location>
        <begin position="17"/>
        <end position="31"/>
    </location>
</feature>
<dbReference type="AlphaFoldDB" id="A0A7N2KW49"/>
<dbReference type="EnsemblPlants" id="QL02p037554:mrna">
    <property type="protein sequence ID" value="QL02p037554:mrna"/>
    <property type="gene ID" value="QL02p037554"/>
</dbReference>
<feature type="region of interest" description="Disordered" evidence="1">
    <location>
        <begin position="14"/>
        <end position="35"/>
    </location>
</feature>
<evidence type="ECO:0000256" key="1">
    <source>
        <dbReference type="SAM" id="MobiDB-lite"/>
    </source>
</evidence>
<evidence type="ECO:0000313" key="3">
    <source>
        <dbReference type="Proteomes" id="UP000594261"/>
    </source>
</evidence>
<protein>
    <submittedName>
        <fullName evidence="2">Uncharacterized protein</fullName>
    </submittedName>
</protein>
<sequence length="118" mass="13555">MCYIGSSQAMETINRATGSSKTKQSSRTQTGYHHSETNTCGRPFGLCVCPRRVDVEDPLHALWSCSEVNIVWADQTLWDFRNSVSFVDFKQLVSWIVEEGKQLELFAYTAWSVWNQRN</sequence>
<reference evidence="2" key="2">
    <citation type="submission" date="2021-01" db="UniProtKB">
        <authorList>
            <consortium name="EnsemblPlants"/>
        </authorList>
    </citation>
    <scope>IDENTIFICATION</scope>
</reference>
<name>A0A7N2KW49_QUELO</name>
<keyword evidence="3" id="KW-1185">Reference proteome</keyword>
<evidence type="ECO:0000313" key="2">
    <source>
        <dbReference type="EnsemblPlants" id="QL02p037554:mrna"/>
    </source>
</evidence>
<dbReference type="Proteomes" id="UP000594261">
    <property type="component" value="Chromosome 2"/>
</dbReference>